<name>D2V9V8_NAEGR</name>
<dbReference type="GeneID" id="8859431"/>
<dbReference type="InParanoid" id="D2V9V8"/>
<dbReference type="EMBL" id="GG738859">
    <property type="protein sequence ID" value="EFC46314.1"/>
    <property type="molecule type" value="Genomic_DNA"/>
</dbReference>
<organism evidence="2">
    <name type="scientific">Naegleria gruberi</name>
    <name type="common">Amoeba</name>
    <dbReference type="NCBI Taxonomy" id="5762"/>
    <lineage>
        <taxon>Eukaryota</taxon>
        <taxon>Discoba</taxon>
        <taxon>Heterolobosea</taxon>
        <taxon>Tetramitia</taxon>
        <taxon>Eutetramitia</taxon>
        <taxon>Vahlkampfiidae</taxon>
        <taxon>Naegleria</taxon>
    </lineage>
</organism>
<evidence type="ECO:0000313" key="2">
    <source>
        <dbReference type="Proteomes" id="UP000006671"/>
    </source>
</evidence>
<protein>
    <submittedName>
        <fullName evidence="1">Predicted protein</fullName>
    </submittedName>
</protein>
<dbReference type="KEGG" id="ngr:NAEGRDRAFT_65645"/>
<proteinExistence type="predicted"/>
<evidence type="ECO:0000313" key="1">
    <source>
        <dbReference type="EMBL" id="EFC46314.1"/>
    </source>
</evidence>
<sequence length="404" mass="47408">MSFQRTSFSLDGVNSTYLFIKKVSKDRKRQTDSPLQFFKFKSEETFTKIKQIGIKKIVCGARHVIFLLNNATAFGYRQEKEGHLLIPRMVEIPLSNIEDVYCGIDFTYFVIKKSKFERRIVSSGVSFEGEYSDVKYWDYSCEQLMEFPPSNEIILDVKIVDLQVAILTKHFKNNQRFWYSIRVSNDEVEHIRDRYLIKRELGDKYNRADYLFFNGMYLIFHAIDGKNLDSNNSYLESSFRQVSDMCALDHEGDLYYGFNMYHKIYDSIEKIGDWGIAALTKEGQVFTNSIRSTFERLEFEKMLTVPDKKRYETDRSCFSIDISSSQEDIFILVKRGLTSNQVHLFKEIIRNGSYHDVVFEFVESFELNQVVTIEEKIEIPNKNPQKPTMGSIGGFFLFNNIKKE</sequence>
<dbReference type="VEuPathDB" id="AmoebaDB:NAEGRDRAFT_65645"/>
<dbReference type="RefSeq" id="XP_002679058.1">
    <property type="nucleotide sequence ID" value="XM_002679012.1"/>
</dbReference>
<accession>D2V9V8</accession>
<gene>
    <name evidence="1" type="ORF">NAEGRDRAFT_65645</name>
</gene>
<keyword evidence="2" id="KW-1185">Reference proteome</keyword>
<reference evidence="1 2" key="1">
    <citation type="journal article" date="2010" name="Cell">
        <title>The genome of Naegleria gruberi illuminates early eukaryotic versatility.</title>
        <authorList>
            <person name="Fritz-Laylin L.K."/>
            <person name="Prochnik S.E."/>
            <person name="Ginger M.L."/>
            <person name="Dacks J.B."/>
            <person name="Carpenter M.L."/>
            <person name="Field M.C."/>
            <person name="Kuo A."/>
            <person name="Paredez A."/>
            <person name="Chapman J."/>
            <person name="Pham J."/>
            <person name="Shu S."/>
            <person name="Neupane R."/>
            <person name="Cipriano M."/>
            <person name="Mancuso J."/>
            <person name="Tu H."/>
            <person name="Salamov A."/>
            <person name="Lindquist E."/>
            <person name="Shapiro H."/>
            <person name="Lucas S."/>
            <person name="Grigoriev I.V."/>
            <person name="Cande W.Z."/>
            <person name="Fulton C."/>
            <person name="Rokhsar D.S."/>
            <person name="Dawson S.C."/>
        </authorList>
    </citation>
    <scope>NUCLEOTIDE SEQUENCE [LARGE SCALE GENOMIC DNA]</scope>
    <source>
        <strain evidence="1 2">NEG-M</strain>
    </source>
</reference>
<dbReference type="SUPFAM" id="SSF50985">
    <property type="entry name" value="RCC1/BLIP-II"/>
    <property type="match status" value="1"/>
</dbReference>
<dbReference type="Proteomes" id="UP000006671">
    <property type="component" value="Unassembled WGS sequence"/>
</dbReference>
<dbReference type="InterPro" id="IPR009091">
    <property type="entry name" value="RCC1/BLIP-II"/>
</dbReference>
<dbReference type="AlphaFoldDB" id="D2V9V8"/>